<evidence type="ECO:0000313" key="2">
    <source>
        <dbReference type="EMBL" id="MBW33211.1"/>
    </source>
</evidence>
<name>A0A2M3ZXI1_9DIPT</name>
<reference evidence="2" key="1">
    <citation type="submission" date="2018-01" db="EMBL/GenBank/DDBJ databases">
        <title>An insight into the sialome of Amazonian anophelines.</title>
        <authorList>
            <person name="Ribeiro J.M."/>
            <person name="Scarpassa V."/>
            <person name="Calvo E."/>
        </authorList>
    </citation>
    <scope>NUCLEOTIDE SEQUENCE</scope>
    <source>
        <tissue evidence="2">Salivary glands</tissue>
    </source>
</reference>
<feature type="compositionally biased region" description="Low complexity" evidence="1">
    <location>
        <begin position="50"/>
        <end position="62"/>
    </location>
</feature>
<proteinExistence type="predicted"/>
<dbReference type="EMBL" id="GGFM01012460">
    <property type="protein sequence ID" value="MBW33211.1"/>
    <property type="molecule type" value="Transcribed_RNA"/>
</dbReference>
<accession>A0A2M3ZXI1</accession>
<protein>
    <submittedName>
        <fullName evidence="2">Putative secreted peptide</fullName>
    </submittedName>
</protein>
<organism evidence="2">
    <name type="scientific">Anopheles braziliensis</name>
    <dbReference type="NCBI Taxonomy" id="58242"/>
    <lineage>
        <taxon>Eukaryota</taxon>
        <taxon>Metazoa</taxon>
        <taxon>Ecdysozoa</taxon>
        <taxon>Arthropoda</taxon>
        <taxon>Hexapoda</taxon>
        <taxon>Insecta</taxon>
        <taxon>Pterygota</taxon>
        <taxon>Neoptera</taxon>
        <taxon>Endopterygota</taxon>
        <taxon>Diptera</taxon>
        <taxon>Nematocera</taxon>
        <taxon>Culicoidea</taxon>
        <taxon>Culicidae</taxon>
        <taxon>Anophelinae</taxon>
        <taxon>Anopheles</taxon>
    </lineage>
</organism>
<dbReference type="AlphaFoldDB" id="A0A2M3ZXI1"/>
<sequence>MWPIFPRGIAPLGAGLVEWYLLLSLSSAGSRRPRAAAAAGRHLPHVSHFRPPSRSPGVPSPVLIKSIQT</sequence>
<evidence type="ECO:0000256" key="1">
    <source>
        <dbReference type="SAM" id="MobiDB-lite"/>
    </source>
</evidence>
<feature type="region of interest" description="Disordered" evidence="1">
    <location>
        <begin position="41"/>
        <end position="69"/>
    </location>
</feature>